<comment type="caution">
    <text evidence="1">The sequence shown here is derived from an EMBL/GenBank/DDBJ whole genome shotgun (WGS) entry which is preliminary data.</text>
</comment>
<dbReference type="NCBIfam" id="NF041940">
    <property type="entry name" value="choice_anch_X"/>
    <property type="match status" value="1"/>
</dbReference>
<organism evidence="1 2">
    <name type="scientific">Candidatus Tanganyikabacteria bacterium</name>
    <dbReference type="NCBI Taxonomy" id="2961651"/>
    <lineage>
        <taxon>Bacteria</taxon>
        <taxon>Bacillati</taxon>
        <taxon>Candidatus Sericytochromatia</taxon>
        <taxon>Candidatus Tanganyikabacteria</taxon>
    </lineage>
</organism>
<accession>A0A938BK22</accession>
<name>A0A938BK22_9BACT</name>
<evidence type="ECO:0000313" key="2">
    <source>
        <dbReference type="Proteomes" id="UP000703893"/>
    </source>
</evidence>
<protein>
    <submittedName>
        <fullName evidence="1">Uncharacterized protein</fullName>
    </submittedName>
</protein>
<sequence>AASQSVRIVWTDLVSDGQSLINSEDPKALVPRRSLKPVPRSRQVVLRAKVTGDIHAQVFAESEGAGILRLLDNGFAPDETKGDGIYTARVPTPPSQRLIHRLSVTAFAAHTLSSEERGDYDADTWIVPMRVD</sequence>
<proteinExistence type="predicted"/>
<feature type="non-terminal residue" evidence="1">
    <location>
        <position position="1"/>
    </location>
</feature>
<reference evidence="1 2" key="1">
    <citation type="submission" date="2019-03" db="EMBL/GenBank/DDBJ databases">
        <title>Lake Tanganyika Metagenome-Assembled Genomes (MAGs).</title>
        <authorList>
            <person name="Tran P."/>
        </authorList>
    </citation>
    <scope>NUCLEOTIDE SEQUENCE [LARGE SCALE GENOMIC DNA]</scope>
    <source>
        <strain evidence="1">K_DeepCast_65m_m2_236</strain>
    </source>
</reference>
<dbReference type="AlphaFoldDB" id="A0A938BK22"/>
<gene>
    <name evidence="1" type="ORF">FJZ00_01360</name>
</gene>
<dbReference type="EMBL" id="VGJX01000044">
    <property type="protein sequence ID" value="MBM3273771.1"/>
    <property type="molecule type" value="Genomic_DNA"/>
</dbReference>
<evidence type="ECO:0000313" key="1">
    <source>
        <dbReference type="EMBL" id="MBM3273771.1"/>
    </source>
</evidence>
<dbReference type="Proteomes" id="UP000703893">
    <property type="component" value="Unassembled WGS sequence"/>
</dbReference>